<protein>
    <submittedName>
        <fullName evidence="1">Uncharacterized protein</fullName>
    </submittedName>
</protein>
<dbReference type="AlphaFoldDB" id="A0A3M7PY19"/>
<comment type="caution">
    <text evidence="1">The sequence shown here is derived from an EMBL/GenBank/DDBJ whole genome shotgun (WGS) entry which is preliminary data.</text>
</comment>
<keyword evidence="2" id="KW-1185">Reference proteome</keyword>
<evidence type="ECO:0000313" key="2">
    <source>
        <dbReference type="Proteomes" id="UP000276133"/>
    </source>
</evidence>
<gene>
    <name evidence="1" type="ORF">BpHYR1_024460</name>
</gene>
<evidence type="ECO:0000313" key="1">
    <source>
        <dbReference type="EMBL" id="RNA04092.1"/>
    </source>
</evidence>
<reference evidence="1 2" key="1">
    <citation type="journal article" date="2018" name="Sci. Rep.">
        <title>Genomic signatures of local adaptation to the degree of environmental predictability in rotifers.</title>
        <authorList>
            <person name="Franch-Gras L."/>
            <person name="Hahn C."/>
            <person name="Garcia-Roger E.M."/>
            <person name="Carmona M.J."/>
            <person name="Serra M."/>
            <person name="Gomez A."/>
        </authorList>
    </citation>
    <scope>NUCLEOTIDE SEQUENCE [LARGE SCALE GENOMIC DNA]</scope>
    <source>
        <strain evidence="1">HYR1</strain>
    </source>
</reference>
<sequence length="64" mass="7340">MQIVLGETFLVSMDKLGIRKLTQFDGGIIGTLLIYTVVLQKAQNWQNYGVVKFVSIRSFQFRKT</sequence>
<organism evidence="1 2">
    <name type="scientific">Brachionus plicatilis</name>
    <name type="common">Marine rotifer</name>
    <name type="synonym">Brachionus muelleri</name>
    <dbReference type="NCBI Taxonomy" id="10195"/>
    <lineage>
        <taxon>Eukaryota</taxon>
        <taxon>Metazoa</taxon>
        <taxon>Spiralia</taxon>
        <taxon>Gnathifera</taxon>
        <taxon>Rotifera</taxon>
        <taxon>Eurotatoria</taxon>
        <taxon>Monogononta</taxon>
        <taxon>Pseudotrocha</taxon>
        <taxon>Ploima</taxon>
        <taxon>Brachionidae</taxon>
        <taxon>Brachionus</taxon>
    </lineage>
</organism>
<dbReference type="Proteomes" id="UP000276133">
    <property type="component" value="Unassembled WGS sequence"/>
</dbReference>
<dbReference type="EMBL" id="REGN01008242">
    <property type="protein sequence ID" value="RNA04092.1"/>
    <property type="molecule type" value="Genomic_DNA"/>
</dbReference>
<proteinExistence type="predicted"/>
<accession>A0A3M7PY19</accession>
<name>A0A3M7PY19_BRAPC</name>